<reference evidence="2" key="1">
    <citation type="submission" date="2020-04" db="EMBL/GenBank/DDBJ databases">
        <title>Hybrid Assembly of Korean Phytophthora infestans isolates.</title>
        <authorList>
            <person name="Prokchorchik M."/>
            <person name="Lee Y."/>
            <person name="Seo J."/>
            <person name="Cho J.-H."/>
            <person name="Park Y.-E."/>
            <person name="Jang D.-C."/>
            <person name="Im J.-S."/>
            <person name="Choi J.-G."/>
            <person name="Park H.-J."/>
            <person name="Lee G.-B."/>
            <person name="Lee Y.-G."/>
            <person name="Hong S.-Y."/>
            <person name="Cho K."/>
            <person name="Sohn K.H."/>
        </authorList>
    </citation>
    <scope>NUCLEOTIDE SEQUENCE</scope>
    <source>
        <strain evidence="2">KR_1_A1</strain>
        <strain evidence="3">KR_2_A2</strain>
    </source>
</reference>
<comment type="caution">
    <text evidence="2">The sequence shown here is derived from an EMBL/GenBank/DDBJ whole genome shotgun (WGS) entry which is preliminary data.</text>
</comment>
<feature type="chain" id="PRO_5036239707" description="Secreted RxLR effector peptide protein" evidence="1">
    <location>
        <begin position="22"/>
        <end position="390"/>
    </location>
</feature>
<proteinExistence type="predicted"/>
<dbReference type="Proteomes" id="UP000704712">
    <property type="component" value="Unassembled WGS sequence"/>
</dbReference>
<accession>A0A833T191</accession>
<dbReference type="EMBL" id="WSZM01000517">
    <property type="protein sequence ID" value="KAF4031976.1"/>
    <property type="molecule type" value="Genomic_DNA"/>
</dbReference>
<keyword evidence="4" id="KW-1185">Reference proteome</keyword>
<evidence type="ECO:0000313" key="2">
    <source>
        <dbReference type="EMBL" id="KAF4031976.1"/>
    </source>
</evidence>
<keyword evidence="1" id="KW-0732">Signal</keyword>
<evidence type="ECO:0000313" key="4">
    <source>
        <dbReference type="Proteomes" id="UP000602510"/>
    </source>
</evidence>
<evidence type="ECO:0000313" key="3">
    <source>
        <dbReference type="EMBL" id="KAF4128146.1"/>
    </source>
</evidence>
<protein>
    <recommendedName>
        <fullName evidence="5">Secreted RxLR effector peptide protein</fullName>
    </recommendedName>
</protein>
<dbReference type="Proteomes" id="UP000602510">
    <property type="component" value="Unassembled WGS sequence"/>
</dbReference>
<organism evidence="2 4">
    <name type="scientific">Phytophthora infestans</name>
    <name type="common">Potato late blight agent</name>
    <name type="synonym">Botrytis infestans</name>
    <dbReference type="NCBI Taxonomy" id="4787"/>
    <lineage>
        <taxon>Eukaryota</taxon>
        <taxon>Sar</taxon>
        <taxon>Stramenopiles</taxon>
        <taxon>Oomycota</taxon>
        <taxon>Peronosporomycetes</taxon>
        <taxon>Peronosporales</taxon>
        <taxon>Peronosporaceae</taxon>
        <taxon>Phytophthora</taxon>
    </lineage>
</organism>
<feature type="signal peptide" evidence="1">
    <location>
        <begin position="1"/>
        <end position="21"/>
    </location>
</feature>
<gene>
    <name evidence="2" type="ORF">GN244_ATG16129</name>
    <name evidence="3" type="ORF">GN958_ATG22692</name>
</gene>
<evidence type="ECO:0000256" key="1">
    <source>
        <dbReference type="SAM" id="SignalP"/>
    </source>
</evidence>
<name>A0A833T191_PHYIN</name>
<evidence type="ECO:0008006" key="5">
    <source>
        <dbReference type="Google" id="ProtNLM"/>
    </source>
</evidence>
<sequence length="390" mass="44269">MGFIQVKQLATAMLLASMTLSLVVNAKVDLGASRQSDIIADKSQPTEERVFKFDTIPGFGIASSMLEKTQLQLWLASGKPADDVFSKMKLKSVEGNALANPKFQVWLKYVDDFNQKNPREAKPAAMALTSHYGDNKNGQARLSRILNDGMEDKHTKTIALKLYEQRLESWRDKNTTPLDVFEYLLLDDHKLLTNPLLTPWLKYVKVFNARNPEKEMSPMTTLAIGLGDKELAKALETGLNVDRTKDIATKLKNELFADWEAQKHTPNFIFEHRLSLSFDSLMPLLPNPALKFRIRFMDEFNLKHPDEKTTLFNTLRSHFQEGVIVNMIDDGKRDPATKSLAESLESVLLSTWLGSNLSPLAVRLRIHAGNTRGIMKKYKRLYKAKWSTDV</sequence>
<dbReference type="AlphaFoldDB" id="A0A833T191"/>
<dbReference type="EMBL" id="JAACNO010003188">
    <property type="protein sequence ID" value="KAF4128146.1"/>
    <property type="molecule type" value="Genomic_DNA"/>
</dbReference>